<dbReference type="AlphaFoldDB" id="A0AAD5D3V3"/>
<feature type="compositionally biased region" description="Acidic residues" evidence="1">
    <location>
        <begin position="91"/>
        <end position="102"/>
    </location>
</feature>
<dbReference type="Proteomes" id="UP001206925">
    <property type="component" value="Unassembled WGS sequence"/>
</dbReference>
<evidence type="ECO:0000313" key="3">
    <source>
        <dbReference type="Proteomes" id="UP001206925"/>
    </source>
</evidence>
<comment type="caution">
    <text evidence="2">The sequence shown here is derived from an EMBL/GenBank/DDBJ whole genome shotgun (WGS) entry which is preliminary data.</text>
</comment>
<name>A0AAD5D3V3_AMBAR</name>
<gene>
    <name evidence="2" type="ORF">M8C21_031004</name>
</gene>
<evidence type="ECO:0000256" key="1">
    <source>
        <dbReference type="SAM" id="MobiDB-lite"/>
    </source>
</evidence>
<evidence type="ECO:0000313" key="2">
    <source>
        <dbReference type="EMBL" id="KAI7753408.1"/>
    </source>
</evidence>
<feature type="region of interest" description="Disordered" evidence="1">
    <location>
        <begin position="45"/>
        <end position="102"/>
    </location>
</feature>
<accession>A0AAD5D3V3</accession>
<protein>
    <submittedName>
        <fullName evidence="2">Uncharacterized protein</fullName>
    </submittedName>
</protein>
<dbReference type="EMBL" id="JAMZMK010005441">
    <property type="protein sequence ID" value="KAI7753408.1"/>
    <property type="molecule type" value="Genomic_DNA"/>
</dbReference>
<organism evidence="2 3">
    <name type="scientific">Ambrosia artemisiifolia</name>
    <name type="common">Common ragweed</name>
    <dbReference type="NCBI Taxonomy" id="4212"/>
    <lineage>
        <taxon>Eukaryota</taxon>
        <taxon>Viridiplantae</taxon>
        <taxon>Streptophyta</taxon>
        <taxon>Embryophyta</taxon>
        <taxon>Tracheophyta</taxon>
        <taxon>Spermatophyta</taxon>
        <taxon>Magnoliopsida</taxon>
        <taxon>eudicotyledons</taxon>
        <taxon>Gunneridae</taxon>
        <taxon>Pentapetalae</taxon>
        <taxon>asterids</taxon>
        <taxon>campanulids</taxon>
        <taxon>Asterales</taxon>
        <taxon>Asteraceae</taxon>
        <taxon>Asteroideae</taxon>
        <taxon>Heliantheae alliance</taxon>
        <taxon>Heliantheae</taxon>
        <taxon>Ambrosia</taxon>
    </lineage>
</organism>
<keyword evidence="3" id="KW-1185">Reference proteome</keyword>
<proteinExistence type="predicted"/>
<sequence>MKAATEADWGPIKMSASRVWSHQRPIQFHGHRFFTGKINVEEIVEKKVEEPVNGDDPAKNEVDSDNEPGSDDSGNADEMPEEGSGDNGDNGSEEENSFEEDD</sequence>
<reference evidence="2" key="1">
    <citation type="submission" date="2022-06" db="EMBL/GenBank/DDBJ databases">
        <title>Uncovering the hologenomic basis of an extraordinary plant invasion.</title>
        <authorList>
            <person name="Bieker V.C."/>
            <person name="Martin M.D."/>
            <person name="Gilbert T."/>
            <person name="Hodgins K."/>
            <person name="Battlay P."/>
            <person name="Petersen B."/>
            <person name="Wilson J."/>
        </authorList>
    </citation>
    <scope>NUCLEOTIDE SEQUENCE</scope>
    <source>
        <strain evidence="2">AA19_3_7</strain>
        <tissue evidence="2">Leaf</tissue>
    </source>
</reference>
<feature type="compositionally biased region" description="Basic and acidic residues" evidence="1">
    <location>
        <begin position="45"/>
        <end position="62"/>
    </location>
</feature>
<feature type="compositionally biased region" description="Acidic residues" evidence="1">
    <location>
        <begin position="63"/>
        <end position="84"/>
    </location>
</feature>